<dbReference type="CDD" id="cd05992">
    <property type="entry name" value="PB1"/>
    <property type="match status" value="1"/>
</dbReference>
<feature type="compositionally biased region" description="Gly residues" evidence="3">
    <location>
        <begin position="147"/>
        <end position="156"/>
    </location>
</feature>
<accession>A0A7R9TJK8</accession>
<dbReference type="InterPro" id="IPR019734">
    <property type="entry name" value="TPR_rpt"/>
</dbReference>
<dbReference type="PROSITE" id="PS51745">
    <property type="entry name" value="PB1"/>
    <property type="match status" value="1"/>
</dbReference>
<feature type="repeat" description="TPR" evidence="2">
    <location>
        <begin position="56"/>
        <end position="89"/>
    </location>
</feature>
<sequence>MGAKDAAKNEIASFAKKSDRLKEEGNVHFVAKNWKEALNSYQKALEMTMAGTEERASLYSNRAACFLMENRYREAIRESDAALESKPDFKPALVRRSRAYEQINEYSKAVSDLESALKVDPADEGLKKKLNAMKSRAANQKASRRGAGAGVAGLGGSSLRSGALNRKNTRLTPQQQQTAAAAAAAANQPGRPGQQQQQQMPLLTLNCKLGEVKKTVVLPISVRYRDIAEAVKNTFSSSCKEPLALKYADPEGELMTVTSRADLRNALASAVSAHEKRAAATGAPGLPQGTLPPVEIECVIVASAVTETPEVVTPQNVGAAGTTPEDEEEPGEDVIEIDEWLLTFASLFRRHLGEAGEKEGPLDLRAVGLEKCCEALEAAVGTDEAKDLLAAAADKFQEAAAAAILNKGNVHVCAARKLVGGDPDGGGSQVVEEATKLAIKNHMKRLDQEYDDAVARYVESLAIKPDFYETTIAWGQQAFERGKHYHVASKDATGAAAAERAKECDEMFELAEKKFQESLDMLPAEDKDAAAAAETSTSGGEEGGEEKANELSVKSQILVLWGNVLFERSQVRHGREDGKWEEDTHAAVKKFNDAGCSKTDITRALMNHTSKKWANEKDAIAAAK</sequence>
<proteinExistence type="predicted"/>
<dbReference type="SMART" id="SM00028">
    <property type="entry name" value="TPR"/>
    <property type="match status" value="4"/>
</dbReference>
<gene>
    <name evidence="5" type="ORF">MPUS1402_LOCUS5444</name>
</gene>
<feature type="domain" description="PB1" evidence="4">
    <location>
        <begin position="202"/>
        <end position="283"/>
    </location>
</feature>
<keyword evidence="2" id="KW-0802">TPR repeat</keyword>
<dbReference type="Pfam" id="PF00564">
    <property type="entry name" value="PB1"/>
    <property type="match status" value="1"/>
</dbReference>
<feature type="compositionally biased region" description="Low complexity" evidence="3">
    <location>
        <begin position="157"/>
        <end position="198"/>
    </location>
</feature>
<dbReference type="InterPro" id="IPR044517">
    <property type="entry name" value="PHOX1-4"/>
</dbReference>
<evidence type="ECO:0000256" key="3">
    <source>
        <dbReference type="SAM" id="MobiDB-lite"/>
    </source>
</evidence>
<evidence type="ECO:0000256" key="1">
    <source>
        <dbReference type="ARBA" id="ARBA00022737"/>
    </source>
</evidence>
<evidence type="ECO:0000256" key="2">
    <source>
        <dbReference type="PROSITE-ProRule" id="PRU00339"/>
    </source>
</evidence>
<reference evidence="5" key="1">
    <citation type="submission" date="2021-01" db="EMBL/GenBank/DDBJ databases">
        <authorList>
            <person name="Corre E."/>
            <person name="Pelletier E."/>
            <person name="Niang G."/>
            <person name="Scheremetjew M."/>
            <person name="Finn R."/>
            <person name="Kale V."/>
            <person name="Holt S."/>
            <person name="Cochrane G."/>
            <person name="Meng A."/>
            <person name="Brown T."/>
            <person name="Cohen L."/>
        </authorList>
    </citation>
    <scope>NUCLEOTIDE SEQUENCE</scope>
    <source>
        <strain evidence="5">RCC1614</strain>
    </source>
</reference>
<feature type="compositionally biased region" description="Low complexity" evidence="3">
    <location>
        <begin position="530"/>
        <end position="539"/>
    </location>
</feature>
<dbReference type="PANTHER" id="PTHR46183:SF8">
    <property type="entry name" value="PROTEIN CLMP1"/>
    <property type="match status" value="1"/>
</dbReference>
<dbReference type="PANTHER" id="PTHR46183">
    <property type="entry name" value="PROTEIN CLMP1"/>
    <property type="match status" value="1"/>
</dbReference>
<keyword evidence="1" id="KW-0677">Repeat</keyword>
<dbReference type="InterPro" id="IPR053793">
    <property type="entry name" value="PB1-like"/>
</dbReference>
<dbReference type="Gene3D" id="3.10.20.90">
    <property type="entry name" value="Phosphatidylinositol 3-kinase Catalytic Subunit, Chain A, domain 1"/>
    <property type="match status" value="1"/>
</dbReference>
<dbReference type="InterPro" id="IPR011990">
    <property type="entry name" value="TPR-like_helical_dom_sf"/>
</dbReference>
<dbReference type="SUPFAM" id="SSF54277">
    <property type="entry name" value="CAD &amp; PB1 domains"/>
    <property type="match status" value="1"/>
</dbReference>
<name>A0A7R9TJK8_MICPS</name>
<dbReference type="SUPFAM" id="SSF48452">
    <property type="entry name" value="TPR-like"/>
    <property type="match status" value="1"/>
</dbReference>
<protein>
    <recommendedName>
        <fullName evidence="4">PB1 domain-containing protein</fullName>
    </recommendedName>
</protein>
<evidence type="ECO:0000259" key="4">
    <source>
        <dbReference type="PROSITE" id="PS51745"/>
    </source>
</evidence>
<feature type="region of interest" description="Disordered" evidence="3">
    <location>
        <begin position="526"/>
        <end position="549"/>
    </location>
</feature>
<feature type="repeat" description="TPR" evidence="2">
    <location>
        <begin position="90"/>
        <end position="123"/>
    </location>
</feature>
<dbReference type="PROSITE" id="PS50005">
    <property type="entry name" value="TPR"/>
    <property type="match status" value="2"/>
</dbReference>
<evidence type="ECO:0000313" key="5">
    <source>
        <dbReference type="EMBL" id="CAD8236970.1"/>
    </source>
</evidence>
<dbReference type="AlphaFoldDB" id="A0A7R9TJK8"/>
<feature type="region of interest" description="Disordered" evidence="3">
    <location>
        <begin position="133"/>
        <end position="198"/>
    </location>
</feature>
<dbReference type="EMBL" id="HBDY01007397">
    <property type="protein sequence ID" value="CAD8236970.1"/>
    <property type="molecule type" value="Transcribed_RNA"/>
</dbReference>
<organism evidence="5">
    <name type="scientific">Micromonas pusilla</name>
    <name type="common">Picoplanktonic green alga</name>
    <name type="synonym">Chromulina pusilla</name>
    <dbReference type="NCBI Taxonomy" id="38833"/>
    <lineage>
        <taxon>Eukaryota</taxon>
        <taxon>Viridiplantae</taxon>
        <taxon>Chlorophyta</taxon>
        <taxon>Mamiellophyceae</taxon>
        <taxon>Mamiellales</taxon>
        <taxon>Mamiellaceae</taxon>
        <taxon>Micromonas</taxon>
    </lineage>
</organism>
<dbReference type="Gene3D" id="1.25.40.10">
    <property type="entry name" value="Tetratricopeptide repeat domain"/>
    <property type="match status" value="1"/>
</dbReference>
<dbReference type="InterPro" id="IPR000270">
    <property type="entry name" value="PB1_dom"/>
</dbReference>